<dbReference type="AlphaFoldDB" id="A0A0S7XK12"/>
<evidence type="ECO:0000313" key="3">
    <source>
        <dbReference type="Proteomes" id="UP000051861"/>
    </source>
</evidence>
<keyword evidence="1" id="KW-0802">TPR repeat</keyword>
<dbReference type="InterPro" id="IPR019734">
    <property type="entry name" value="TPR_rpt"/>
</dbReference>
<dbReference type="SUPFAM" id="SSF48452">
    <property type="entry name" value="TPR-like"/>
    <property type="match status" value="1"/>
</dbReference>
<sequence>MRLKEKLLGILTGQNLEVSKRNNWVTIILGCHRCLAAIERIKENHKRAGVHLEKALELARKVGMPELEIEALLEYGRLYLEKGEYKDAINAGNEVLKICQRTGFLLYEPDAEVILARAYLARKDSNQAKTFANSAHLKAKKMGYKLAENDASKVLKEIRSKMK</sequence>
<comment type="caution">
    <text evidence="2">The sequence shown here is derived from an EMBL/GenBank/DDBJ whole genome shotgun (WGS) entry which is preliminary data.</text>
</comment>
<evidence type="ECO:0000256" key="1">
    <source>
        <dbReference type="PROSITE-ProRule" id="PRU00339"/>
    </source>
</evidence>
<protein>
    <submittedName>
        <fullName evidence="2">Uncharacterized protein</fullName>
    </submittedName>
</protein>
<dbReference type="Proteomes" id="UP000051861">
    <property type="component" value="Unassembled WGS sequence"/>
</dbReference>
<dbReference type="EMBL" id="LIZX01000255">
    <property type="protein sequence ID" value="KPJ62817.1"/>
    <property type="molecule type" value="Genomic_DNA"/>
</dbReference>
<dbReference type="SMART" id="SM00028">
    <property type="entry name" value="TPR"/>
    <property type="match status" value="3"/>
</dbReference>
<accession>A0A0S7XK12</accession>
<gene>
    <name evidence="2" type="ORF">AMJ44_15155</name>
</gene>
<evidence type="ECO:0000313" key="2">
    <source>
        <dbReference type="EMBL" id="KPJ62817.1"/>
    </source>
</evidence>
<feature type="repeat" description="TPR" evidence="1">
    <location>
        <begin position="69"/>
        <end position="102"/>
    </location>
</feature>
<name>A0A0S7XK12_UNCSA</name>
<proteinExistence type="predicted"/>
<dbReference type="PROSITE" id="PS50005">
    <property type="entry name" value="TPR"/>
    <property type="match status" value="1"/>
</dbReference>
<dbReference type="InterPro" id="IPR011990">
    <property type="entry name" value="TPR-like_helical_dom_sf"/>
</dbReference>
<organism evidence="2 3">
    <name type="scientific">candidate division WOR-1 bacterium DG_54_3</name>
    <dbReference type="NCBI Taxonomy" id="1703775"/>
    <lineage>
        <taxon>Bacteria</taxon>
        <taxon>Bacillati</taxon>
        <taxon>Saganbacteria</taxon>
    </lineage>
</organism>
<dbReference type="Pfam" id="PF13424">
    <property type="entry name" value="TPR_12"/>
    <property type="match status" value="1"/>
</dbReference>
<dbReference type="Gene3D" id="1.25.40.10">
    <property type="entry name" value="Tetratricopeptide repeat domain"/>
    <property type="match status" value="1"/>
</dbReference>
<reference evidence="2 3" key="1">
    <citation type="journal article" date="2015" name="Microbiome">
        <title>Genomic resolution of linkages in carbon, nitrogen, and sulfur cycling among widespread estuary sediment bacteria.</title>
        <authorList>
            <person name="Baker B.J."/>
            <person name="Lazar C.S."/>
            <person name="Teske A.P."/>
            <person name="Dick G.J."/>
        </authorList>
    </citation>
    <scope>NUCLEOTIDE SEQUENCE [LARGE SCALE GENOMIC DNA]</scope>
    <source>
        <strain evidence="2">DG_54_3</strain>
    </source>
</reference>